<accession>A0A0V1JSQ8</accession>
<name>A0A0V1JSQ8_TRIPS</name>
<comment type="caution">
    <text evidence="2">The sequence shown here is derived from an EMBL/GenBank/DDBJ whole genome shotgun (WGS) entry which is preliminary data.</text>
</comment>
<keyword evidence="1" id="KW-1133">Transmembrane helix</keyword>
<reference evidence="2 3" key="1">
    <citation type="submission" date="2015-01" db="EMBL/GenBank/DDBJ databases">
        <title>Evolution of Trichinella species and genotypes.</title>
        <authorList>
            <person name="Korhonen P.K."/>
            <person name="Edoardo P."/>
            <person name="Giuseppe L.R."/>
            <person name="Gasser R.B."/>
        </authorList>
    </citation>
    <scope>NUCLEOTIDE SEQUENCE [LARGE SCALE GENOMIC DNA]</scope>
    <source>
        <strain evidence="2">ISS176</strain>
    </source>
</reference>
<protein>
    <submittedName>
        <fullName evidence="2">Uncharacterized protein</fullName>
    </submittedName>
</protein>
<evidence type="ECO:0000313" key="3">
    <source>
        <dbReference type="Proteomes" id="UP000054826"/>
    </source>
</evidence>
<dbReference type="Proteomes" id="UP000054826">
    <property type="component" value="Unassembled WGS sequence"/>
</dbReference>
<feature type="transmembrane region" description="Helical" evidence="1">
    <location>
        <begin position="50"/>
        <end position="72"/>
    </location>
</feature>
<dbReference type="AlphaFoldDB" id="A0A0V1JSQ8"/>
<dbReference type="EMBL" id="JYDV01000050">
    <property type="protein sequence ID" value="KRZ38031.1"/>
    <property type="molecule type" value="Genomic_DNA"/>
</dbReference>
<feature type="transmembrane region" description="Helical" evidence="1">
    <location>
        <begin position="84"/>
        <end position="101"/>
    </location>
</feature>
<organism evidence="2 3">
    <name type="scientific">Trichinella pseudospiralis</name>
    <name type="common">Parasitic roundworm</name>
    <dbReference type="NCBI Taxonomy" id="6337"/>
    <lineage>
        <taxon>Eukaryota</taxon>
        <taxon>Metazoa</taxon>
        <taxon>Ecdysozoa</taxon>
        <taxon>Nematoda</taxon>
        <taxon>Enoplea</taxon>
        <taxon>Dorylaimia</taxon>
        <taxon>Trichinellida</taxon>
        <taxon>Trichinellidae</taxon>
        <taxon>Trichinella</taxon>
    </lineage>
</organism>
<proteinExistence type="predicted"/>
<keyword evidence="1" id="KW-0472">Membrane</keyword>
<evidence type="ECO:0000256" key="1">
    <source>
        <dbReference type="SAM" id="Phobius"/>
    </source>
</evidence>
<gene>
    <name evidence="2" type="ORF">T4C_10882</name>
</gene>
<keyword evidence="1" id="KW-0812">Transmembrane</keyword>
<sequence length="109" mass="12788">MVTTSREEHNNYYRKVVIHIIIIPRKNFCLYNVLKSSHSMTCLPENLCKFSFHGFASAYMTLLSMTGGLRFAVRVQWRFPCDNIENYILFCLLFFISFLQINSSAFVQT</sequence>
<evidence type="ECO:0000313" key="2">
    <source>
        <dbReference type="EMBL" id="KRZ38031.1"/>
    </source>
</evidence>